<evidence type="ECO:0000313" key="8">
    <source>
        <dbReference type="Proteomes" id="UP000176228"/>
    </source>
</evidence>
<evidence type="ECO:0000313" key="7">
    <source>
        <dbReference type="EMBL" id="OGG34646.1"/>
    </source>
</evidence>
<keyword evidence="5" id="KW-0732">Signal</keyword>
<feature type="domain" description="Peptidase M10 metallopeptidase" evidence="6">
    <location>
        <begin position="174"/>
        <end position="247"/>
    </location>
</feature>
<keyword evidence="2" id="KW-0479">Metal-binding</keyword>
<name>A0A1F6BCH7_9BACT</name>
<comment type="caution">
    <text evidence="7">The sequence shown here is derived from an EMBL/GenBank/DDBJ whole genome shotgun (WGS) entry which is preliminary data.</text>
</comment>
<dbReference type="AlphaFoldDB" id="A0A1F6BCH7"/>
<evidence type="ECO:0000256" key="5">
    <source>
        <dbReference type="SAM" id="SignalP"/>
    </source>
</evidence>
<dbReference type="GO" id="GO:0008270">
    <property type="term" value="F:zinc ion binding"/>
    <property type="evidence" value="ECO:0007669"/>
    <property type="project" value="InterPro"/>
</dbReference>
<proteinExistence type="predicted"/>
<gene>
    <name evidence="7" type="ORF">A2968_04825</name>
</gene>
<evidence type="ECO:0000259" key="6">
    <source>
        <dbReference type="Pfam" id="PF00413"/>
    </source>
</evidence>
<evidence type="ECO:0000256" key="2">
    <source>
        <dbReference type="ARBA" id="ARBA00022723"/>
    </source>
</evidence>
<dbReference type="Proteomes" id="UP000176228">
    <property type="component" value="Unassembled WGS sequence"/>
</dbReference>
<keyword evidence="1" id="KW-0645">Protease</keyword>
<reference evidence="7 8" key="1">
    <citation type="journal article" date="2016" name="Nat. Commun.">
        <title>Thousands of microbial genomes shed light on interconnected biogeochemical processes in an aquifer system.</title>
        <authorList>
            <person name="Anantharaman K."/>
            <person name="Brown C.T."/>
            <person name="Hug L.A."/>
            <person name="Sharon I."/>
            <person name="Castelle C.J."/>
            <person name="Probst A.J."/>
            <person name="Thomas B.C."/>
            <person name="Singh A."/>
            <person name="Wilkins M.J."/>
            <person name="Karaoz U."/>
            <person name="Brodie E.L."/>
            <person name="Williams K.H."/>
            <person name="Hubbard S.S."/>
            <person name="Banfield J.F."/>
        </authorList>
    </citation>
    <scope>NUCLEOTIDE SEQUENCE [LARGE SCALE GENOMIC DNA]</scope>
</reference>
<dbReference type="GO" id="GO:0006508">
    <property type="term" value="P:proteolysis"/>
    <property type="evidence" value="ECO:0007669"/>
    <property type="project" value="UniProtKB-KW"/>
</dbReference>
<protein>
    <recommendedName>
        <fullName evidence="6">Peptidase M10 metallopeptidase domain-containing protein</fullName>
    </recommendedName>
</protein>
<dbReference type="GO" id="GO:0004222">
    <property type="term" value="F:metalloendopeptidase activity"/>
    <property type="evidence" value="ECO:0007669"/>
    <property type="project" value="InterPro"/>
</dbReference>
<keyword evidence="3" id="KW-0378">Hydrolase</keyword>
<feature type="chain" id="PRO_5009523056" description="Peptidase M10 metallopeptidase domain-containing protein" evidence="5">
    <location>
        <begin position="26"/>
        <end position="248"/>
    </location>
</feature>
<keyword evidence="4" id="KW-0862">Zinc</keyword>
<dbReference type="InterPro" id="IPR001818">
    <property type="entry name" value="Pept_M10_metallopeptidase"/>
</dbReference>
<feature type="signal peptide" evidence="5">
    <location>
        <begin position="1"/>
        <end position="25"/>
    </location>
</feature>
<organism evidence="7 8">
    <name type="scientific">Candidatus Gottesmanbacteria bacterium RIFCSPLOWO2_01_FULL_42_22</name>
    <dbReference type="NCBI Taxonomy" id="1798391"/>
    <lineage>
        <taxon>Bacteria</taxon>
        <taxon>Candidatus Gottesmaniibacteriota</taxon>
    </lineage>
</organism>
<dbReference type="GO" id="GO:0031012">
    <property type="term" value="C:extracellular matrix"/>
    <property type="evidence" value="ECO:0007669"/>
    <property type="project" value="InterPro"/>
</dbReference>
<evidence type="ECO:0000256" key="4">
    <source>
        <dbReference type="ARBA" id="ARBA00022833"/>
    </source>
</evidence>
<dbReference type="SUPFAM" id="SSF55486">
    <property type="entry name" value="Metalloproteases ('zincins'), catalytic domain"/>
    <property type="match status" value="1"/>
</dbReference>
<evidence type="ECO:0000256" key="1">
    <source>
        <dbReference type="ARBA" id="ARBA00022670"/>
    </source>
</evidence>
<dbReference type="STRING" id="1798391.A2968_04825"/>
<dbReference type="Pfam" id="PF00413">
    <property type="entry name" value="Peptidase_M10"/>
    <property type="match status" value="1"/>
</dbReference>
<dbReference type="Gene3D" id="3.40.390.10">
    <property type="entry name" value="Collagenase (Catalytic Domain)"/>
    <property type="match status" value="1"/>
</dbReference>
<evidence type="ECO:0000256" key="3">
    <source>
        <dbReference type="ARBA" id="ARBA00022801"/>
    </source>
</evidence>
<dbReference type="EMBL" id="MFJU01000032">
    <property type="protein sequence ID" value="OGG34646.1"/>
    <property type="molecule type" value="Genomic_DNA"/>
</dbReference>
<dbReference type="InterPro" id="IPR024079">
    <property type="entry name" value="MetalloPept_cat_dom_sf"/>
</dbReference>
<sequence>MRNNFWRSALLLVAVLLVFPMSVLASSDLPKGLADRGPLSKFTFIHYRKGRAKPPSAGGSKKQTACYSYLASGAKWKTPEDYVVNSSLSGLDSSFVMPAVTQGAVEWENYGGPNIFRDAISDDAAVYRDNVTDGQNVLAFGNYADPGVIAVTTVWGYFSGPPRTRELVEWDMFLNTGSDWQFGNADSDPAKMDLQNIATHELGHSAGMGDLYSLSCTQETMYGYSSEGETIKRDLNTGDIAGITSLYK</sequence>
<accession>A0A1F6BCH7</accession>